<evidence type="ECO:0000313" key="2">
    <source>
        <dbReference type="EMBL" id="MET3543872.1"/>
    </source>
</evidence>
<sequence>MSTRTVAYCREPGQLRAGISEVSEDGPGGTAFEQHPELEDA</sequence>
<proteinExistence type="predicted"/>
<gene>
    <name evidence="2" type="ORF">ABID47_000466</name>
</gene>
<evidence type="ECO:0000256" key="1">
    <source>
        <dbReference type="SAM" id="MobiDB-lite"/>
    </source>
</evidence>
<dbReference type="Proteomes" id="UP001549098">
    <property type="component" value="Unassembled WGS sequence"/>
</dbReference>
<dbReference type="EMBL" id="JBEPLV010000001">
    <property type="protein sequence ID" value="MET3543872.1"/>
    <property type="molecule type" value="Genomic_DNA"/>
</dbReference>
<accession>A0ABV2EW79</accession>
<keyword evidence="3" id="KW-1185">Reference proteome</keyword>
<reference evidence="2 3" key="1">
    <citation type="submission" date="2024-06" db="EMBL/GenBank/DDBJ databases">
        <title>Genomic Encyclopedia of Type Strains, Phase IV (KMG-IV): sequencing the most valuable type-strain genomes for metagenomic binning, comparative biology and taxonomic classification.</title>
        <authorList>
            <person name="Goeker M."/>
        </authorList>
    </citation>
    <scope>NUCLEOTIDE SEQUENCE [LARGE SCALE GENOMIC DNA]</scope>
    <source>
        <strain evidence="2 3">DSM 17253</strain>
    </source>
</reference>
<feature type="region of interest" description="Disordered" evidence="1">
    <location>
        <begin position="19"/>
        <end position="41"/>
    </location>
</feature>
<comment type="caution">
    <text evidence="2">The sequence shown here is derived from an EMBL/GenBank/DDBJ whole genome shotgun (WGS) entry which is preliminary data.</text>
</comment>
<protein>
    <submittedName>
        <fullName evidence="2">Uncharacterized protein</fullName>
    </submittedName>
</protein>
<name>A0ABV2EW79_9BACL</name>
<organism evidence="2 3">
    <name type="scientific">Paenibacillus favisporus</name>
    <dbReference type="NCBI Taxonomy" id="221028"/>
    <lineage>
        <taxon>Bacteria</taxon>
        <taxon>Bacillati</taxon>
        <taxon>Bacillota</taxon>
        <taxon>Bacilli</taxon>
        <taxon>Bacillales</taxon>
        <taxon>Paenibacillaceae</taxon>
        <taxon>Paenibacillus</taxon>
    </lineage>
</organism>
<evidence type="ECO:0000313" key="3">
    <source>
        <dbReference type="Proteomes" id="UP001549098"/>
    </source>
</evidence>